<dbReference type="Gene3D" id="3.40.630.30">
    <property type="match status" value="1"/>
</dbReference>
<dbReference type="InterPro" id="IPR016181">
    <property type="entry name" value="Acyl_CoA_acyltransferase"/>
</dbReference>
<dbReference type="EMBL" id="JBHSQS010000007">
    <property type="protein sequence ID" value="MFC5924395.1"/>
    <property type="molecule type" value="Genomic_DNA"/>
</dbReference>
<dbReference type="RefSeq" id="WP_377510973.1">
    <property type="nucleotide sequence ID" value="NZ_JBHSQS010000007.1"/>
</dbReference>
<dbReference type="GO" id="GO:0016746">
    <property type="term" value="F:acyltransferase activity"/>
    <property type="evidence" value="ECO:0007669"/>
    <property type="project" value="UniProtKB-KW"/>
</dbReference>
<gene>
    <name evidence="2" type="ORF">ACFQGL_13680</name>
</gene>
<dbReference type="InterPro" id="IPR000182">
    <property type="entry name" value="GNAT_dom"/>
</dbReference>
<dbReference type="Pfam" id="PF00583">
    <property type="entry name" value="Acetyltransf_1"/>
    <property type="match status" value="1"/>
</dbReference>
<evidence type="ECO:0000313" key="3">
    <source>
        <dbReference type="Proteomes" id="UP001596226"/>
    </source>
</evidence>
<dbReference type="Proteomes" id="UP001596226">
    <property type="component" value="Unassembled WGS sequence"/>
</dbReference>
<organism evidence="2 3">
    <name type="scientific">Micromonospora vulcania</name>
    <dbReference type="NCBI Taxonomy" id="1441873"/>
    <lineage>
        <taxon>Bacteria</taxon>
        <taxon>Bacillati</taxon>
        <taxon>Actinomycetota</taxon>
        <taxon>Actinomycetes</taxon>
        <taxon>Micromonosporales</taxon>
        <taxon>Micromonosporaceae</taxon>
        <taxon>Micromonospora</taxon>
    </lineage>
</organism>
<proteinExistence type="predicted"/>
<protein>
    <submittedName>
        <fullName evidence="2">GNAT family N-acetyltransferase</fullName>
        <ecNumber evidence="2">2.3.-.-</ecNumber>
    </submittedName>
</protein>
<evidence type="ECO:0000259" key="1">
    <source>
        <dbReference type="PROSITE" id="PS51186"/>
    </source>
</evidence>
<comment type="caution">
    <text evidence="2">The sequence shown here is derived from an EMBL/GenBank/DDBJ whole genome shotgun (WGS) entry which is preliminary data.</text>
</comment>
<dbReference type="SUPFAM" id="SSF55729">
    <property type="entry name" value="Acyl-CoA N-acyltransferases (Nat)"/>
    <property type="match status" value="1"/>
</dbReference>
<evidence type="ECO:0000313" key="2">
    <source>
        <dbReference type="EMBL" id="MFC5924395.1"/>
    </source>
</evidence>
<keyword evidence="2" id="KW-0808">Transferase</keyword>
<reference evidence="3" key="1">
    <citation type="journal article" date="2019" name="Int. J. Syst. Evol. Microbiol.">
        <title>The Global Catalogue of Microorganisms (GCM) 10K type strain sequencing project: providing services to taxonomists for standard genome sequencing and annotation.</title>
        <authorList>
            <consortium name="The Broad Institute Genomics Platform"/>
            <consortium name="The Broad Institute Genome Sequencing Center for Infectious Disease"/>
            <person name="Wu L."/>
            <person name="Ma J."/>
        </authorList>
    </citation>
    <scope>NUCLEOTIDE SEQUENCE [LARGE SCALE GENOMIC DNA]</scope>
    <source>
        <strain evidence="3">CGMCC 4.7144</strain>
    </source>
</reference>
<dbReference type="PROSITE" id="PS51186">
    <property type="entry name" value="GNAT"/>
    <property type="match status" value="1"/>
</dbReference>
<name>A0ABW1H3Y6_9ACTN</name>
<feature type="domain" description="N-acetyltransferase" evidence="1">
    <location>
        <begin position="5"/>
        <end position="170"/>
    </location>
</feature>
<dbReference type="EC" id="2.3.-.-" evidence="2"/>
<keyword evidence="2" id="KW-0012">Acyltransferase</keyword>
<sequence length="179" mass="19555">MLVTYTVHNGTTAAPLFSPLIELYSNVYAEPPYEEGPEQVERFARGLPAEATRPGFTLVAAQDGGSLIGVAYGWTMSVGGWWSRADQEPPGHVLVAEKFAVMEWIVAPDRRGEGIGSRLLRRLLDGRSERYATLASDPRAAARRMYERAGWRQVARSALPDGTPMDLLLIDLPAASVQG</sequence>
<accession>A0ABW1H3Y6</accession>
<keyword evidence="3" id="KW-1185">Reference proteome</keyword>